<proteinExistence type="inferred from homology"/>
<keyword evidence="4 15" id="KW-0012">Acyltransferase</keyword>
<evidence type="ECO:0000313" key="17">
    <source>
        <dbReference type="Proteomes" id="UP000251835"/>
    </source>
</evidence>
<evidence type="ECO:0000256" key="8">
    <source>
        <dbReference type="ARBA" id="ARBA00054043"/>
    </source>
</evidence>
<evidence type="ECO:0000256" key="11">
    <source>
        <dbReference type="ARBA" id="ARBA00074372"/>
    </source>
</evidence>
<sequence length="210" mass="24100">MYQLTNELVFPHPMLADEHGILAYGGDLSAERLMLAYTYGVFPWYNEGDPIMWWSPEQRFVLFPEDLRVSKSMKKVLRNKEFVITQNEDFSGVVRSCKEVQRPGQDGTWITDEMEKAYTKLHAKGIAQSIEVWKEDKLVGGLYGVVVRDVFCGESMFAKVSNASKAGFITLVQSKQFKLFDCQVHTDHLERLGAKHIPREDFLRFLGIVV</sequence>
<evidence type="ECO:0000256" key="1">
    <source>
        <dbReference type="ARBA" id="ARBA00004496"/>
    </source>
</evidence>
<name>A0A7L4UN31_BALHA</name>
<dbReference type="GO" id="GO:0008914">
    <property type="term" value="F:leucyl-tRNA--protein transferase activity"/>
    <property type="evidence" value="ECO:0007669"/>
    <property type="project" value="UniProtKB-UniRule"/>
</dbReference>
<dbReference type="Gene3D" id="3.40.630.70">
    <property type="entry name" value="Leucyl/phenylalanyl-tRNA-protein transferase, C-terminal domain"/>
    <property type="match status" value="1"/>
</dbReference>
<dbReference type="AlphaFoldDB" id="A0A7L4UN31"/>
<comment type="subcellular location">
    <subcellularLocation>
        <location evidence="1 15">Cytoplasm</location>
    </subcellularLocation>
</comment>
<evidence type="ECO:0000256" key="5">
    <source>
        <dbReference type="ARBA" id="ARBA00050607"/>
    </source>
</evidence>
<dbReference type="GO" id="GO:0030163">
    <property type="term" value="P:protein catabolic process"/>
    <property type="evidence" value="ECO:0007669"/>
    <property type="project" value="UniProtKB-UniRule"/>
</dbReference>
<dbReference type="PANTHER" id="PTHR30098:SF2">
    <property type="entry name" value="LEUCYL_PHENYLALANYL-TRNA--PROTEIN TRANSFERASE"/>
    <property type="match status" value="1"/>
</dbReference>
<evidence type="ECO:0000256" key="9">
    <source>
        <dbReference type="ARBA" id="ARBA00061535"/>
    </source>
</evidence>
<dbReference type="EMBL" id="QENZ01000005">
    <property type="protein sequence ID" value="PVX49885.1"/>
    <property type="molecule type" value="Genomic_DNA"/>
</dbReference>
<comment type="catalytic activity">
    <reaction evidence="5 15">
        <text>L-phenylalanyl-tRNA(Phe) + an N-terminal L-alpha-aminoacyl-[protein] = an N-terminal L-phenylalanyl-L-alpha-aminoacyl-[protein] + tRNA(Phe)</text>
        <dbReference type="Rhea" id="RHEA:43632"/>
        <dbReference type="Rhea" id="RHEA-COMP:9668"/>
        <dbReference type="Rhea" id="RHEA-COMP:9699"/>
        <dbReference type="Rhea" id="RHEA-COMP:10636"/>
        <dbReference type="Rhea" id="RHEA-COMP:10637"/>
        <dbReference type="ChEBI" id="CHEBI:78442"/>
        <dbReference type="ChEBI" id="CHEBI:78531"/>
        <dbReference type="ChEBI" id="CHEBI:78597"/>
        <dbReference type="ChEBI" id="CHEBI:83561"/>
        <dbReference type="EC" id="2.3.2.6"/>
    </reaction>
</comment>
<evidence type="ECO:0000256" key="13">
    <source>
        <dbReference type="ARBA" id="ARBA00077165"/>
    </source>
</evidence>
<organism evidence="16 17">
    <name type="scientific">Balneicella halophila</name>
    <dbReference type="NCBI Taxonomy" id="1537566"/>
    <lineage>
        <taxon>Bacteria</taxon>
        <taxon>Pseudomonadati</taxon>
        <taxon>Bacteroidota</taxon>
        <taxon>Bacteroidia</taxon>
        <taxon>Bacteroidales</taxon>
        <taxon>Balneicellaceae</taxon>
        <taxon>Balneicella</taxon>
    </lineage>
</organism>
<dbReference type="NCBIfam" id="TIGR00667">
    <property type="entry name" value="aat"/>
    <property type="match status" value="1"/>
</dbReference>
<dbReference type="InterPro" id="IPR016181">
    <property type="entry name" value="Acyl_CoA_acyltransferase"/>
</dbReference>
<keyword evidence="17" id="KW-1185">Reference proteome</keyword>
<dbReference type="InterPro" id="IPR042221">
    <property type="entry name" value="Leu/Phe-tRNA_Trfase_N"/>
</dbReference>
<comment type="catalytic activity">
    <reaction evidence="6 15">
        <text>N-terminal L-arginyl-[protein] + L-leucyl-tRNA(Leu) = N-terminal L-leucyl-L-arginyl-[protein] + tRNA(Leu) + H(+)</text>
        <dbReference type="Rhea" id="RHEA:50416"/>
        <dbReference type="Rhea" id="RHEA-COMP:9613"/>
        <dbReference type="Rhea" id="RHEA-COMP:9622"/>
        <dbReference type="Rhea" id="RHEA-COMP:12672"/>
        <dbReference type="Rhea" id="RHEA-COMP:12673"/>
        <dbReference type="ChEBI" id="CHEBI:15378"/>
        <dbReference type="ChEBI" id="CHEBI:64719"/>
        <dbReference type="ChEBI" id="CHEBI:78442"/>
        <dbReference type="ChEBI" id="CHEBI:78494"/>
        <dbReference type="ChEBI" id="CHEBI:133044"/>
        <dbReference type="EC" id="2.3.2.6"/>
    </reaction>
</comment>
<dbReference type="HAMAP" id="MF_00688">
    <property type="entry name" value="Leu_Phe_trans"/>
    <property type="match status" value="1"/>
</dbReference>
<comment type="caution">
    <text evidence="16">The sequence shown here is derived from an EMBL/GenBank/DDBJ whole genome shotgun (WGS) entry which is preliminary data.</text>
</comment>
<evidence type="ECO:0000256" key="12">
    <source>
        <dbReference type="ARBA" id="ARBA00077136"/>
    </source>
</evidence>
<dbReference type="PANTHER" id="PTHR30098">
    <property type="entry name" value="LEUCYL/PHENYLALANYL-TRNA--PROTEIN TRANSFERASE"/>
    <property type="match status" value="1"/>
</dbReference>
<dbReference type="Gene3D" id="3.30.70.3550">
    <property type="entry name" value="Leucyl/phenylalanyl-tRNA-protein transferase, N-terminal domain"/>
    <property type="match status" value="1"/>
</dbReference>
<evidence type="ECO:0000256" key="14">
    <source>
        <dbReference type="ARBA" id="ARBA00083640"/>
    </source>
</evidence>
<dbReference type="InterPro" id="IPR004616">
    <property type="entry name" value="Leu/Phe-tRNA_Trfase"/>
</dbReference>
<evidence type="ECO:0000256" key="10">
    <source>
        <dbReference type="ARBA" id="ARBA00066767"/>
    </source>
</evidence>
<dbReference type="Pfam" id="PF03588">
    <property type="entry name" value="Leu_Phe_trans"/>
    <property type="match status" value="1"/>
</dbReference>
<keyword evidence="3 15" id="KW-0808">Transferase</keyword>
<evidence type="ECO:0000256" key="7">
    <source>
        <dbReference type="ARBA" id="ARBA00051538"/>
    </source>
</evidence>
<evidence type="ECO:0000256" key="6">
    <source>
        <dbReference type="ARBA" id="ARBA00050652"/>
    </source>
</evidence>
<protein>
    <recommendedName>
        <fullName evidence="11 15">Leucyl/phenylalanyl-tRNA--protein transferase</fullName>
        <ecNumber evidence="10 15">2.3.2.6</ecNumber>
    </recommendedName>
    <alternativeName>
        <fullName evidence="12 15">L/F-transferase</fullName>
    </alternativeName>
    <alternativeName>
        <fullName evidence="13 15">Leucyltransferase</fullName>
    </alternativeName>
    <alternativeName>
        <fullName evidence="14 15">Phenyalanyltransferase</fullName>
    </alternativeName>
</protein>
<evidence type="ECO:0000256" key="4">
    <source>
        <dbReference type="ARBA" id="ARBA00023315"/>
    </source>
</evidence>
<evidence type="ECO:0000256" key="15">
    <source>
        <dbReference type="HAMAP-Rule" id="MF_00688"/>
    </source>
</evidence>
<dbReference type="OrthoDB" id="9790282at2"/>
<accession>A0A7L4UN31</accession>
<evidence type="ECO:0000256" key="3">
    <source>
        <dbReference type="ARBA" id="ARBA00022679"/>
    </source>
</evidence>
<evidence type="ECO:0000256" key="2">
    <source>
        <dbReference type="ARBA" id="ARBA00022490"/>
    </source>
</evidence>
<dbReference type="RefSeq" id="WP_116496747.1">
    <property type="nucleotide sequence ID" value="NZ_QENZ01000005.1"/>
</dbReference>
<keyword evidence="2 15" id="KW-0963">Cytoplasm</keyword>
<evidence type="ECO:0000313" key="16">
    <source>
        <dbReference type="EMBL" id="PVX49885.1"/>
    </source>
</evidence>
<comment type="function">
    <text evidence="8 15">Functions in the N-end rule pathway of protein degradation where it conjugates Leu, Phe and, less efficiently, Met from aminoacyl-tRNAs to the N-termini of proteins containing an N-terminal arginine or lysine.</text>
</comment>
<dbReference type="EC" id="2.3.2.6" evidence="10 15"/>
<comment type="similarity">
    <text evidence="9 15">Belongs to the L/F-transferase family.</text>
</comment>
<dbReference type="InterPro" id="IPR042203">
    <property type="entry name" value="Leu/Phe-tRNA_Trfase_C"/>
</dbReference>
<dbReference type="Proteomes" id="UP000251835">
    <property type="component" value="Unassembled WGS sequence"/>
</dbReference>
<dbReference type="GO" id="GO:0005737">
    <property type="term" value="C:cytoplasm"/>
    <property type="evidence" value="ECO:0007669"/>
    <property type="project" value="UniProtKB-SubCell"/>
</dbReference>
<dbReference type="FunFam" id="3.30.70.3550:FF:000001">
    <property type="entry name" value="Leucyl/phenylalanyl-tRNA--protein transferase"/>
    <property type="match status" value="1"/>
</dbReference>
<gene>
    <name evidence="15" type="primary">aat</name>
    <name evidence="16" type="ORF">C7377_1523</name>
</gene>
<dbReference type="SUPFAM" id="SSF55729">
    <property type="entry name" value="Acyl-CoA N-acyltransferases (Nat)"/>
    <property type="match status" value="1"/>
</dbReference>
<reference evidence="16 17" key="1">
    <citation type="submission" date="2018-05" db="EMBL/GenBank/DDBJ databases">
        <title>Genomic Encyclopedia of Type Strains, Phase IV (KMG-IV): sequencing the most valuable type-strain genomes for metagenomic binning, comparative biology and taxonomic classification.</title>
        <authorList>
            <person name="Goeker M."/>
        </authorList>
    </citation>
    <scope>NUCLEOTIDE SEQUENCE [LARGE SCALE GENOMIC DNA]</scope>
    <source>
        <strain evidence="16 17">DSM 28579</strain>
    </source>
</reference>
<comment type="catalytic activity">
    <reaction evidence="7 15">
        <text>N-terminal L-lysyl-[protein] + L-leucyl-tRNA(Leu) = N-terminal L-leucyl-L-lysyl-[protein] + tRNA(Leu) + H(+)</text>
        <dbReference type="Rhea" id="RHEA:12340"/>
        <dbReference type="Rhea" id="RHEA-COMP:9613"/>
        <dbReference type="Rhea" id="RHEA-COMP:9622"/>
        <dbReference type="Rhea" id="RHEA-COMP:12670"/>
        <dbReference type="Rhea" id="RHEA-COMP:12671"/>
        <dbReference type="ChEBI" id="CHEBI:15378"/>
        <dbReference type="ChEBI" id="CHEBI:65249"/>
        <dbReference type="ChEBI" id="CHEBI:78442"/>
        <dbReference type="ChEBI" id="CHEBI:78494"/>
        <dbReference type="ChEBI" id="CHEBI:133043"/>
        <dbReference type="EC" id="2.3.2.6"/>
    </reaction>
</comment>